<evidence type="ECO:0000313" key="3">
    <source>
        <dbReference type="EMBL" id="RPD60924.1"/>
    </source>
</evidence>
<accession>A0A5C2SCN9</accession>
<dbReference type="EMBL" id="ML122264">
    <property type="protein sequence ID" value="RPD60924.1"/>
    <property type="molecule type" value="Genomic_DNA"/>
</dbReference>
<dbReference type="AlphaFoldDB" id="A0A5C2SCN9"/>
<dbReference type="Proteomes" id="UP000313359">
    <property type="component" value="Unassembled WGS sequence"/>
</dbReference>
<evidence type="ECO:0000313" key="4">
    <source>
        <dbReference type="Proteomes" id="UP000313359"/>
    </source>
</evidence>
<dbReference type="STRING" id="1328759.A0A5C2SCN9"/>
<keyword evidence="4" id="KW-1185">Reference proteome</keyword>
<feature type="region of interest" description="Disordered" evidence="1">
    <location>
        <begin position="71"/>
        <end position="165"/>
    </location>
</feature>
<dbReference type="InterPro" id="IPR000210">
    <property type="entry name" value="BTB/POZ_dom"/>
</dbReference>
<dbReference type="SUPFAM" id="SSF54695">
    <property type="entry name" value="POZ domain"/>
    <property type="match status" value="1"/>
</dbReference>
<sequence length="485" mass="54172">MRRILSTYFQSYSPFVGFHLLGDIPPLDKEPVPDLRERLCIAIGVQTEDLPPSPSPPGTPVMVAIQDVPSVTSDPQDLQEDSTAFVPSPLSTPRAPTPGLPPVLTDPIHAPVDQEDAPQNDTPSSTAPTVVPDPAEPLTPQDDDKAIDVPELPTPGPAPAETVPVEDWSPQRDEELWFDDGNLSIVAGNVEFRVYKGPLMKQSGFFKDMLSLPQPSLPASVSCATVQVSDSPEDMRHFLRTFVEGGLRFEPTFHEISAYIRLGHKYQCDKLVQRSVDYLKKYYVDNFDEWFKVTSLDPPTFQSIHRIGVVNLARLAGADGLLPVALMCCCMLGSDISKGFTREDGTLETLSVEDLTRCFVGRAKLLEATFVATHRTFRDTVAPDCKNPSRCKEALQRLLHQMIENADLMRDIRDLRFDNSKTDYINSTDDDRELCSRCFTMIGKTGRQQEQHKEIFKKLPEIMDVQVEGWWTGVDNNIQVEDPDT</sequence>
<dbReference type="Gene3D" id="3.30.710.10">
    <property type="entry name" value="Potassium Channel Kv1.1, Chain A"/>
    <property type="match status" value="1"/>
</dbReference>
<protein>
    <recommendedName>
        <fullName evidence="2">BTB domain-containing protein</fullName>
    </recommendedName>
</protein>
<reference evidence="3" key="1">
    <citation type="journal article" date="2018" name="Genome Biol. Evol.">
        <title>Genomics and development of Lentinus tigrinus, a white-rot wood-decaying mushroom with dimorphic fruiting bodies.</title>
        <authorList>
            <person name="Wu B."/>
            <person name="Xu Z."/>
            <person name="Knudson A."/>
            <person name="Carlson A."/>
            <person name="Chen N."/>
            <person name="Kovaka S."/>
            <person name="LaButti K."/>
            <person name="Lipzen A."/>
            <person name="Pennachio C."/>
            <person name="Riley R."/>
            <person name="Schakwitz W."/>
            <person name="Umezawa K."/>
            <person name="Ohm R.A."/>
            <person name="Grigoriev I.V."/>
            <person name="Nagy L.G."/>
            <person name="Gibbons J."/>
            <person name="Hibbett D."/>
        </authorList>
    </citation>
    <scope>NUCLEOTIDE SEQUENCE [LARGE SCALE GENOMIC DNA]</scope>
    <source>
        <strain evidence="3">ALCF2SS1-6</strain>
    </source>
</reference>
<name>A0A5C2SCN9_9APHY</name>
<feature type="domain" description="BTB" evidence="2">
    <location>
        <begin position="181"/>
        <end position="283"/>
    </location>
</feature>
<gene>
    <name evidence="3" type="ORF">L227DRAFT_653165</name>
</gene>
<evidence type="ECO:0000259" key="2">
    <source>
        <dbReference type="SMART" id="SM00225"/>
    </source>
</evidence>
<dbReference type="SMART" id="SM00225">
    <property type="entry name" value="BTB"/>
    <property type="match status" value="1"/>
</dbReference>
<organism evidence="3 4">
    <name type="scientific">Lentinus tigrinus ALCF2SS1-6</name>
    <dbReference type="NCBI Taxonomy" id="1328759"/>
    <lineage>
        <taxon>Eukaryota</taxon>
        <taxon>Fungi</taxon>
        <taxon>Dikarya</taxon>
        <taxon>Basidiomycota</taxon>
        <taxon>Agaricomycotina</taxon>
        <taxon>Agaricomycetes</taxon>
        <taxon>Polyporales</taxon>
        <taxon>Polyporaceae</taxon>
        <taxon>Lentinus</taxon>
    </lineage>
</organism>
<proteinExistence type="predicted"/>
<dbReference type="OrthoDB" id="3893071at2759"/>
<evidence type="ECO:0000256" key="1">
    <source>
        <dbReference type="SAM" id="MobiDB-lite"/>
    </source>
</evidence>
<dbReference type="InterPro" id="IPR011333">
    <property type="entry name" value="SKP1/BTB/POZ_sf"/>
</dbReference>
<feature type="compositionally biased region" description="Polar residues" evidence="1">
    <location>
        <begin position="119"/>
        <end position="128"/>
    </location>
</feature>